<dbReference type="PROSITE" id="PS50853">
    <property type="entry name" value="FN3"/>
    <property type="match status" value="1"/>
</dbReference>
<dbReference type="InterPro" id="IPR011459">
    <property type="entry name" value="DUF1565"/>
</dbReference>
<feature type="region of interest" description="Disordered" evidence="1">
    <location>
        <begin position="506"/>
        <end position="526"/>
    </location>
</feature>
<accession>A0A6M4H9T5</accession>
<keyword evidence="5" id="KW-1185">Reference proteome</keyword>
<dbReference type="SMART" id="SM00710">
    <property type="entry name" value="PbH1"/>
    <property type="match status" value="6"/>
</dbReference>
<dbReference type="Gene3D" id="2.60.40.10">
    <property type="entry name" value="Immunoglobulins"/>
    <property type="match status" value="1"/>
</dbReference>
<evidence type="ECO:0000259" key="3">
    <source>
        <dbReference type="PROSITE" id="PS50853"/>
    </source>
</evidence>
<dbReference type="AlphaFoldDB" id="A0A6M4H9T5"/>
<feature type="domain" description="Fibronectin type-III" evidence="3">
    <location>
        <begin position="172"/>
        <end position="267"/>
    </location>
</feature>
<dbReference type="InterPro" id="IPR003961">
    <property type="entry name" value="FN3_dom"/>
</dbReference>
<dbReference type="RefSeq" id="WP_171164711.1">
    <property type="nucleotide sequence ID" value="NZ_CP053073.1"/>
</dbReference>
<sequence>MAHILRLAAAALCVAFASPSVLANSTGVIGTTNKSGGSGCNGCHGAAGGNMASVAITGPASLTAGQAGTYTVTATQVTGSAGVKMGVNVAASDSPTPLSVFAGMPTGLSSGEIHHNSAVGALRTTSGGTATYQFTYTMPAAAAVGSTHTLYAASTLAFTGWNHAPNFTVTTAPVNPTSVTPSNITQATVDLTWTGGGPQYRVVYKTGAVAPTTPTDGTTINLAAVTSTTVAGLTGGTQYTFKIFSKDAGATVFSASGPTTTITTLATTAGTRYVNASAGSNAGNCSSAGLPCRTITYAMAQATSGNPGDLISVAPGTYNVALGEVFPIIFKPGVQLVATGTPSNTIIDGTGDTVRQGLIFSTGNASPVARIEGFTIANGLHIPSQGGSATGGGVRIQTSSQTFTITRNVFSNNEARGYSADNSTGMTGGLGWGGGLYVFSSAMNVVNNVFVGNIARGGNGFSHPGTPLTGNEYGGPGEGGAIYIGGTGIVINNTFYGNAAIGGNGGSSSTGTANGREGSKGAISASGNPAPSIANNIFMNNSASSGTGGTPDISSIGAVLAGNAPSVRNNLFFGNTVSGAASAGDTIGVSSVSANPNFLAAPTSFNIPVGSPAAGTGSATAAPTVDLAGTTRATPPAIGAYEPGNPNPPRLANISTRGLVGTGNNVMIAGLIVGGPSAKTVVITVAGPSLSGAGIPNPLANPHLTLIRSSDGVTVGASDNWGDAANAAAIQSAGFAPAHPAEPAIMMTLAPGAYTAIVQGSAGIGTGVALVGVYEIDHPEVPLINLSTRGQVLNGSDVMIAGLIIYGDGPQQVVITVAGPSLVNAGIPNPIANPTLTLIRSSDGVVVGSNDNWGDAANAAAIQAAGFAPAHAAEPAIMMTLAPGAYTAIVQGSGGQSTGIGLVGVYKVN</sequence>
<feature type="chain" id="PRO_5026814592" description="Fibronectin type-III domain-containing protein" evidence="2">
    <location>
        <begin position="24"/>
        <end position="909"/>
    </location>
</feature>
<feature type="signal peptide" evidence="2">
    <location>
        <begin position="1"/>
        <end position="23"/>
    </location>
</feature>
<evidence type="ECO:0000256" key="1">
    <source>
        <dbReference type="SAM" id="MobiDB-lite"/>
    </source>
</evidence>
<dbReference type="InterPro" id="IPR036116">
    <property type="entry name" value="FN3_sf"/>
</dbReference>
<dbReference type="InterPro" id="IPR011050">
    <property type="entry name" value="Pectin_lyase_fold/virulence"/>
</dbReference>
<dbReference type="InParanoid" id="A0A6M4H9T5"/>
<proteinExistence type="predicted"/>
<dbReference type="Pfam" id="PF07602">
    <property type="entry name" value="DUF1565"/>
    <property type="match status" value="1"/>
</dbReference>
<reference evidence="4 5" key="1">
    <citation type="submission" date="2020-04" db="EMBL/GenBank/DDBJ databases">
        <title>Usitatibacter rugosus gen. nov., sp. nov. and Usitatibacter palustris sp. nov., novel members of Usitatibacteraceae fam. nov. within the order Nitrosomonadales isolated from soil.</title>
        <authorList>
            <person name="Huber K.J."/>
            <person name="Neumann-Schaal M."/>
            <person name="Geppert A."/>
            <person name="Luckner M."/>
            <person name="Wanner G."/>
            <person name="Overmann J."/>
        </authorList>
    </citation>
    <scope>NUCLEOTIDE SEQUENCE [LARGE SCALE GENOMIC DNA]</scope>
    <source>
        <strain evidence="4 5">Swamp67</strain>
    </source>
</reference>
<evidence type="ECO:0000313" key="4">
    <source>
        <dbReference type="EMBL" id="QJR16529.1"/>
    </source>
</evidence>
<dbReference type="Proteomes" id="UP000503096">
    <property type="component" value="Chromosome"/>
</dbReference>
<dbReference type="NCBIfam" id="NF041895">
    <property type="entry name" value="choice_anch_V"/>
    <property type="match status" value="1"/>
</dbReference>
<name>A0A6M4H9T5_9PROT</name>
<dbReference type="InterPro" id="IPR013783">
    <property type="entry name" value="Ig-like_fold"/>
</dbReference>
<dbReference type="InterPro" id="IPR012334">
    <property type="entry name" value="Pectin_lyas_fold"/>
</dbReference>
<dbReference type="Gene3D" id="2.160.20.10">
    <property type="entry name" value="Single-stranded right-handed beta-helix, Pectin lyase-like"/>
    <property type="match status" value="1"/>
</dbReference>
<dbReference type="InterPro" id="IPR006626">
    <property type="entry name" value="PbH1"/>
</dbReference>
<dbReference type="SUPFAM" id="SSF51126">
    <property type="entry name" value="Pectin lyase-like"/>
    <property type="match status" value="1"/>
</dbReference>
<keyword evidence="2" id="KW-0732">Signal</keyword>
<organism evidence="4 5">
    <name type="scientific">Usitatibacter palustris</name>
    <dbReference type="NCBI Taxonomy" id="2732487"/>
    <lineage>
        <taxon>Bacteria</taxon>
        <taxon>Pseudomonadati</taxon>
        <taxon>Pseudomonadota</taxon>
        <taxon>Betaproteobacteria</taxon>
        <taxon>Nitrosomonadales</taxon>
        <taxon>Usitatibacteraceae</taxon>
        <taxon>Usitatibacter</taxon>
    </lineage>
</organism>
<protein>
    <recommendedName>
        <fullName evidence="3">Fibronectin type-III domain-containing protein</fullName>
    </recommendedName>
</protein>
<dbReference type="SUPFAM" id="SSF49265">
    <property type="entry name" value="Fibronectin type III"/>
    <property type="match status" value="1"/>
</dbReference>
<gene>
    <name evidence="4" type="ORF">DSM104440_03364</name>
</gene>
<evidence type="ECO:0000313" key="5">
    <source>
        <dbReference type="Proteomes" id="UP000503096"/>
    </source>
</evidence>
<dbReference type="KEGG" id="upl:DSM104440_03364"/>
<dbReference type="EMBL" id="CP053073">
    <property type="protein sequence ID" value="QJR16529.1"/>
    <property type="molecule type" value="Genomic_DNA"/>
</dbReference>
<evidence type="ECO:0000256" key="2">
    <source>
        <dbReference type="SAM" id="SignalP"/>
    </source>
</evidence>
<dbReference type="CDD" id="cd00063">
    <property type="entry name" value="FN3"/>
    <property type="match status" value="1"/>
</dbReference>
<dbReference type="SMART" id="SM00060">
    <property type="entry name" value="FN3"/>
    <property type="match status" value="1"/>
</dbReference>